<keyword evidence="1" id="KW-1133">Transmembrane helix</keyword>
<evidence type="ECO:0000313" key="3">
    <source>
        <dbReference type="EMBL" id="GAJ03052.1"/>
    </source>
</evidence>
<dbReference type="InterPro" id="IPR010656">
    <property type="entry name" value="DctM"/>
</dbReference>
<keyword evidence="1" id="KW-0812">Transmembrane</keyword>
<feature type="transmembrane region" description="Helical" evidence="1">
    <location>
        <begin position="34"/>
        <end position="50"/>
    </location>
</feature>
<reference evidence="3" key="1">
    <citation type="journal article" date="2014" name="Front. Microbiol.">
        <title>High frequency of phylogenetically diverse reductive dehalogenase-homologous genes in deep subseafloor sedimentary metagenomes.</title>
        <authorList>
            <person name="Kawai M."/>
            <person name="Futagami T."/>
            <person name="Toyoda A."/>
            <person name="Takaki Y."/>
            <person name="Nishi S."/>
            <person name="Hori S."/>
            <person name="Arai W."/>
            <person name="Tsubouchi T."/>
            <person name="Morono Y."/>
            <person name="Uchiyama I."/>
            <person name="Ito T."/>
            <person name="Fujiyama A."/>
            <person name="Inagaki F."/>
            <person name="Takami H."/>
        </authorList>
    </citation>
    <scope>NUCLEOTIDE SEQUENCE</scope>
    <source>
        <strain evidence="3">Expedition CK06-06</strain>
    </source>
</reference>
<proteinExistence type="predicted"/>
<feature type="transmembrane region" description="Helical" evidence="1">
    <location>
        <begin position="62"/>
        <end position="80"/>
    </location>
</feature>
<feature type="non-terminal residue" evidence="3">
    <location>
        <position position="246"/>
    </location>
</feature>
<dbReference type="PANTHER" id="PTHR43849:SF2">
    <property type="entry name" value="BLL3936 PROTEIN"/>
    <property type="match status" value="1"/>
</dbReference>
<dbReference type="PANTHER" id="PTHR43849">
    <property type="entry name" value="BLL3936 PROTEIN"/>
    <property type="match status" value="1"/>
</dbReference>
<gene>
    <name evidence="3" type="ORF">S12H4_49929</name>
</gene>
<organism evidence="3">
    <name type="scientific">marine sediment metagenome</name>
    <dbReference type="NCBI Taxonomy" id="412755"/>
    <lineage>
        <taxon>unclassified sequences</taxon>
        <taxon>metagenomes</taxon>
        <taxon>ecological metagenomes</taxon>
    </lineage>
</organism>
<dbReference type="Pfam" id="PF06808">
    <property type="entry name" value="DctM"/>
    <property type="match status" value="1"/>
</dbReference>
<accession>X1UHL2</accession>
<feature type="transmembrane region" description="Helical" evidence="1">
    <location>
        <begin position="117"/>
        <end position="134"/>
    </location>
</feature>
<evidence type="ECO:0000259" key="2">
    <source>
        <dbReference type="Pfam" id="PF06808"/>
    </source>
</evidence>
<feature type="transmembrane region" description="Helical" evidence="1">
    <location>
        <begin position="212"/>
        <end position="239"/>
    </location>
</feature>
<dbReference type="AlphaFoldDB" id="X1UHL2"/>
<protein>
    <recommendedName>
        <fullName evidence="2">TRAP C4-dicarboxylate transport system permease DctM subunit domain-containing protein</fullName>
    </recommendedName>
</protein>
<evidence type="ECO:0000256" key="1">
    <source>
        <dbReference type="SAM" id="Phobius"/>
    </source>
</evidence>
<feature type="transmembrane region" description="Helical" evidence="1">
    <location>
        <begin position="5"/>
        <end position="28"/>
    </location>
</feature>
<feature type="transmembrane region" description="Helical" evidence="1">
    <location>
        <begin position="174"/>
        <end position="200"/>
    </location>
</feature>
<keyword evidence="1" id="KW-0472">Membrane</keyword>
<feature type="non-terminal residue" evidence="3">
    <location>
        <position position="1"/>
    </location>
</feature>
<name>X1UHL2_9ZZZZ</name>
<feature type="transmembrane region" description="Helical" evidence="1">
    <location>
        <begin position="92"/>
        <end position="110"/>
    </location>
</feature>
<feature type="domain" description="TRAP C4-dicarboxylate transport system permease DctM subunit" evidence="2">
    <location>
        <begin position="108"/>
        <end position="246"/>
    </location>
</feature>
<comment type="caution">
    <text evidence="3">The sequence shown here is derived from an EMBL/GenBank/DDBJ whole genome shotgun (WGS) entry which is preliminary data.</text>
</comment>
<dbReference type="EMBL" id="BARW01031381">
    <property type="protein sequence ID" value="GAJ03052.1"/>
    <property type="molecule type" value="Genomic_DNA"/>
</dbReference>
<sequence length="246" mass="26741">RVVVVILTTVGIVLFVMYAFAWTFGNWILQDITYFYLLFACFSTSVFLTMSGRLKDRRRLPWYDVVVAAFIFGTMIYFATNTWGIGKVGWVPPPHTYDFVLASILVPVALESGRRLARWPFVIIAVLFVAWALVAEHLPGALYGPSIPWDEMANSFAFGYGGMRGVPARVIGEILLGFLILAGMLMATGAGKFFISLAVALMGRFRGGPAKVAVLASGFFGSLSGAPIANIATTGAFTIPAMKRMG</sequence>